<feature type="compositionally biased region" description="Acidic residues" evidence="1">
    <location>
        <begin position="135"/>
        <end position="151"/>
    </location>
</feature>
<comment type="caution">
    <text evidence="2">The sequence shown here is derived from an EMBL/GenBank/DDBJ whole genome shotgun (WGS) entry which is preliminary data.</text>
</comment>
<evidence type="ECO:0000313" key="3">
    <source>
        <dbReference type="Proteomes" id="UP000234456"/>
    </source>
</evidence>
<evidence type="ECO:0008006" key="4">
    <source>
        <dbReference type="Google" id="ProtNLM"/>
    </source>
</evidence>
<proteinExistence type="predicted"/>
<dbReference type="Proteomes" id="UP000234456">
    <property type="component" value="Unassembled WGS sequence"/>
</dbReference>
<sequence>MATSNLYRTGEAPAQTGKGHGTDALGPSDSSDSGSDVVGGPGLGSDVEDRFDDDPAVHPHGNAANRTAGADLGDVNLDSDTDSTGTGERRAAGHEPVIREGGDLMPDAIHDLHDPEVDTPIDDENFEHATGLAGENDDADAPDAVELDEAPIDPQPGSRDVPVQSPTGGGTDWSDNMRRSRPTYKGKRVPGQHRS</sequence>
<accession>A0A2N4TWM2</accession>
<feature type="region of interest" description="Disordered" evidence="1">
    <location>
        <begin position="1"/>
        <end position="195"/>
    </location>
</feature>
<dbReference type="AlphaFoldDB" id="A0A2N4TWM2"/>
<feature type="compositionally biased region" description="Low complexity" evidence="1">
    <location>
        <begin position="25"/>
        <end position="36"/>
    </location>
</feature>
<gene>
    <name evidence="2" type="ORF">C0Q88_05220</name>
</gene>
<evidence type="ECO:0000256" key="1">
    <source>
        <dbReference type="SAM" id="MobiDB-lite"/>
    </source>
</evidence>
<dbReference type="EMBL" id="PKQE01000001">
    <property type="protein sequence ID" value="PLC44104.1"/>
    <property type="molecule type" value="Genomic_DNA"/>
</dbReference>
<dbReference type="OrthoDB" id="8925732at2"/>
<feature type="compositionally biased region" description="Basic residues" evidence="1">
    <location>
        <begin position="179"/>
        <end position="195"/>
    </location>
</feature>
<reference evidence="2 3" key="1">
    <citation type="submission" date="2017-12" db="EMBL/GenBank/DDBJ databases">
        <title>Draft genome sequence of Ralstonia pickettii 52.</title>
        <authorList>
            <person name="Zheng B."/>
        </authorList>
    </citation>
    <scope>NUCLEOTIDE SEQUENCE [LARGE SCALE GENOMIC DNA]</scope>
    <source>
        <strain evidence="2 3">52</strain>
    </source>
</reference>
<evidence type="ECO:0000313" key="2">
    <source>
        <dbReference type="EMBL" id="PLC44104.1"/>
    </source>
</evidence>
<feature type="compositionally biased region" description="Basic and acidic residues" evidence="1">
    <location>
        <begin position="87"/>
        <end position="116"/>
    </location>
</feature>
<dbReference type="RefSeq" id="WP_102064608.1">
    <property type="nucleotide sequence ID" value="NZ_PKQE01000001.1"/>
</dbReference>
<name>A0A2N4TWM2_RALPI</name>
<protein>
    <recommendedName>
        <fullName evidence="4">Chemotaxis protein</fullName>
    </recommendedName>
</protein>
<organism evidence="2 3">
    <name type="scientific">Ralstonia pickettii</name>
    <name type="common">Burkholderia pickettii</name>
    <dbReference type="NCBI Taxonomy" id="329"/>
    <lineage>
        <taxon>Bacteria</taxon>
        <taxon>Pseudomonadati</taxon>
        <taxon>Pseudomonadota</taxon>
        <taxon>Betaproteobacteria</taxon>
        <taxon>Burkholderiales</taxon>
        <taxon>Burkholderiaceae</taxon>
        <taxon>Ralstonia</taxon>
    </lineage>
</organism>